<gene>
    <name evidence="3" type="ordered locus">Dacet_1850</name>
</gene>
<evidence type="ECO:0000256" key="1">
    <source>
        <dbReference type="ARBA" id="ARBA00022676"/>
    </source>
</evidence>
<dbReference type="STRING" id="522772.Dacet_1850"/>
<dbReference type="InterPro" id="IPR051199">
    <property type="entry name" value="LPS_LOS_Heptosyltrfase"/>
</dbReference>
<dbReference type="RefSeq" id="WP_013011124.1">
    <property type="nucleotide sequence ID" value="NC_013943.1"/>
</dbReference>
<dbReference type="EMBL" id="CP001968">
    <property type="protein sequence ID" value="ADD68614.1"/>
    <property type="molecule type" value="Genomic_DNA"/>
</dbReference>
<dbReference type="CAZy" id="GT9">
    <property type="family name" value="Glycosyltransferase Family 9"/>
</dbReference>
<evidence type="ECO:0000313" key="3">
    <source>
        <dbReference type="EMBL" id="ADD68614.1"/>
    </source>
</evidence>
<dbReference type="GO" id="GO:0005829">
    <property type="term" value="C:cytosol"/>
    <property type="evidence" value="ECO:0007669"/>
    <property type="project" value="TreeGrafter"/>
</dbReference>
<dbReference type="OrthoDB" id="9797795at2"/>
<dbReference type="PaxDb" id="522772-Dacet_1850"/>
<keyword evidence="2 3" id="KW-0808">Transferase</keyword>
<dbReference type="HOGENOM" id="CLU_735322_0_0_0"/>
<keyword evidence="1" id="KW-0328">Glycosyltransferase</keyword>
<accession>D4H0V1</accession>
<dbReference type="eggNOG" id="COG0859">
    <property type="taxonomic scope" value="Bacteria"/>
</dbReference>
<protein>
    <submittedName>
        <fullName evidence="3">Glycosyl transferase family 9</fullName>
    </submittedName>
</protein>
<dbReference type="AlphaFoldDB" id="D4H0V1"/>
<dbReference type="Gene3D" id="3.40.50.2000">
    <property type="entry name" value="Glycogen Phosphorylase B"/>
    <property type="match status" value="2"/>
</dbReference>
<dbReference type="Proteomes" id="UP000002012">
    <property type="component" value="Chromosome"/>
</dbReference>
<sequence length="358" mass="41047">MMTNRRVTNFHRFADRYAGIPLIFLPSLYRKRRGKPADIRRICLIKTSGIGDTVLMSAVVKDILKHYHNCRITVVTGIANYYAAKFLIGRLSDNIDFKVADLSDFSSIFDLRHLKEFDISIDFGQWPRFDAFISMLIKSRYRVGFKRDRQYRHYGYDLPVEHRSDRHELNNFRALAEALGIICLYGTDITDLYENADISDNSICVHMCASGKTASKRMWSMDKWAELIRHLDDKGYDIIFSGTYDEREYIEAVAGFAGLSTCTYFLERHLEELVPVMRKCRYVISVDTGIAHLAGACGANLIELLGATNPERWGALGENVTYVRPEFVGKMLDLGHESDADFDAMERIGVDQVLRYIL</sequence>
<dbReference type="InParanoid" id="D4H0V1"/>
<dbReference type="GO" id="GO:0008713">
    <property type="term" value="F:ADP-heptose-lipopolysaccharide heptosyltransferase activity"/>
    <property type="evidence" value="ECO:0007669"/>
    <property type="project" value="TreeGrafter"/>
</dbReference>
<reference evidence="3 4" key="1">
    <citation type="journal article" date="2010" name="Stand. Genomic Sci.">
        <title>Complete genome sequence of Denitrovibrio acetiphilus type strain (N2460).</title>
        <authorList>
            <person name="Kiss H."/>
            <person name="Lang E."/>
            <person name="Lapidus A."/>
            <person name="Copeland A."/>
            <person name="Nolan M."/>
            <person name="Glavina Del Rio T."/>
            <person name="Chen F."/>
            <person name="Lucas S."/>
            <person name="Tice H."/>
            <person name="Cheng J.F."/>
            <person name="Han C."/>
            <person name="Goodwin L."/>
            <person name="Pitluck S."/>
            <person name="Liolios K."/>
            <person name="Pati A."/>
            <person name="Ivanova N."/>
            <person name="Mavromatis K."/>
            <person name="Chen A."/>
            <person name="Palaniappan K."/>
            <person name="Land M."/>
            <person name="Hauser L."/>
            <person name="Chang Y.J."/>
            <person name="Jeffries C.D."/>
            <person name="Detter J.C."/>
            <person name="Brettin T."/>
            <person name="Spring S."/>
            <person name="Rohde M."/>
            <person name="Goker M."/>
            <person name="Woyke T."/>
            <person name="Bristow J."/>
            <person name="Eisen J.A."/>
            <person name="Markowitz V."/>
            <person name="Hugenholtz P."/>
            <person name="Kyrpides N.C."/>
            <person name="Klenk H.P."/>
        </authorList>
    </citation>
    <scope>NUCLEOTIDE SEQUENCE [LARGE SCALE GENOMIC DNA]</scope>
    <source>
        <strain evidence="4">DSM 12809 / NBRC 114555 / N2460</strain>
    </source>
</reference>
<dbReference type="FunCoup" id="D4H0V1">
    <property type="interactions" value="74"/>
</dbReference>
<dbReference type="GO" id="GO:0009244">
    <property type="term" value="P:lipopolysaccharide core region biosynthetic process"/>
    <property type="evidence" value="ECO:0007669"/>
    <property type="project" value="TreeGrafter"/>
</dbReference>
<evidence type="ECO:0000313" key="4">
    <source>
        <dbReference type="Proteomes" id="UP000002012"/>
    </source>
</evidence>
<keyword evidence="4" id="KW-1185">Reference proteome</keyword>
<proteinExistence type="predicted"/>
<organism evidence="3 4">
    <name type="scientific">Denitrovibrio acetiphilus (strain DSM 12809 / NBRC 114555 / N2460)</name>
    <dbReference type="NCBI Taxonomy" id="522772"/>
    <lineage>
        <taxon>Bacteria</taxon>
        <taxon>Pseudomonadati</taxon>
        <taxon>Deferribacterota</taxon>
        <taxon>Deferribacteres</taxon>
        <taxon>Deferribacterales</taxon>
        <taxon>Geovibrionaceae</taxon>
        <taxon>Denitrovibrio</taxon>
    </lineage>
</organism>
<dbReference type="SUPFAM" id="SSF53756">
    <property type="entry name" value="UDP-Glycosyltransferase/glycogen phosphorylase"/>
    <property type="match status" value="1"/>
</dbReference>
<dbReference type="InterPro" id="IPR002201">
    <property type="entry name" value="Glyco_trans_9"/>
</dbReference>
<dbReference type="KEGG" id="dap:Dacet_1850"/>
<dbReference type="PANTHER" id="PTHR30160">
    <property type="entry name" value="TETRAACYLDISACCHARIDE 4'-KINASE-RELATED"/>
    <property type="match status" value="1"/>
</dbReference>
<dbReference type="CDD" id="cd03789">
    <property type="entry name" value="GT9_LPS_heptosyltransferase"/>
    <property type="match status" value="1"/>
</dbReference>
<evidence type="ECO:0000256" key="2">
    <source>
        <dbReference type="ARBA" id="ARBA00022679"/>
    </source>
</evidence>
<name>D4H0V1_DENA2</name>
<dbReference type="Pfam" id="PF01075">
    <property type="entry name" value="Glyco_transf_9"/>
    <property type="match status" value="1"/>
</dbReference>